<dbReference type="RefSeq" id="WP_084113501.1">
    <property type="nucleotide sequence ID" value="NZ_FWXH01000002.1"/>
</dbReference>
<evidence type="ECO:0000259" key="8">
    <source>
        <dbReference type="PROSITE" id="PS50850"/>
    </source>
</evidence>
<dbReference type="InterPro" id="IPR020846">
    <property type="entry name" value="MFS_dom"/>
</dbReference>
<dbReference type="PROSITE" id="PS50850">
    <property type="entry name" value="MFS"/>
    <property type="match status" value="1"/>
</dbReference>
<dbReference type="GO" id="GO:0005886">
    <property type="term" value="C:plasma membrane"/>
    <property type="evidence" value="ECO:0007669"/>
    <property type="project" value="UniProtKB-SubCell"/>
</dbReference>
<proteinExistence type="inferred from homology"/>
<comment type="similarity">
    <text evidence="2">Belongs to the major facilitator superfamily.</text>
</comment>
<feature type="transmembrane region" description="Helical" evidence="7">
    <location>
        <begin position="96"/>
        <end position="119"/>
    </location>
</feature>
<evidence type="ECO:0000313" key="9">
    <source>
        <dbReference type="EMBL" id="SMC17346.1"/>
    </source>
</evidence>
<dbReference type="PANTHER" id="PTHR23514:SF3">
    <property type="entry name" value="BYPASS OF STOP CODON PROTEIN 6"/>
    <property type="match status" value="1"/>
</dbReference>
<evidence type="ECO:0000313" key="10">
    <source>
        <dbReference type="Proteomes" id="UP000192468"/>
    </source>
</evidence>
<feature type="transmembrane region" description="Helical" evidence="7">
    <location>
        <begin position="355"/>
        <end position="377"/>
    </location>
</feature>
<feature type="transmembrane region" description="Helical" evidence="7">
    <location>
        <begin position="73"/>
        <end position="90"/>
    </location>
</feature>
<accession>A0A1W1X039</accession>
<dbReference type="AlphaFoldDB" id="A0A1W1X039"/>
<dbReference type="Pfam" id="PF07690">
    <property type="entry name" value="MFS_1"/>
    <property type="match status" value="1"/>
</dbReference>
<reference evidence="9 10" key="1">
    <citation type="submission" date="2017-04" db="EMBL/GenBank/DDBJ databases">
        <authorList>
            <person name="Afonso C.L."/>
            <person name="Miller P.J."/>
            <person name="Scott M.A."/>
            <person name="Spackman E."/>
            <person name="Goraichik I."/>
            <person name="Dimitrov K.M."/>
            <person name="Suarez D.L."/>
            <person name="Swayne D.E."/>
        </authorList>
    </citation>
    <scope>NUCLEOTIDE SEQUENCE [LARGE SCALE GENOMIC DNA]</scope>
    <source>
        <strain evidence="9 10">DSM 12555</strain>
    </source>
</reference>
<dbReference type="InterPro" id="IPR051788">
    <property type="entry name" value="MFS_Transporter"/>
</dbReference>
<dbReference type="Gene3D" id="1.20.1250.20">
    <property type="entry name" value="MFS general substrate transporter like domains"/>
    <property type="match status" value="2"/>
</dbReference>
<dbReference type="SUPFAM" id="SSF103473">
    <property type="entry name" value="MFS general substrate transporter"/>
    <property type="match status" value="1"/>
</dbReference>
<dbReference type="GO" id="GO:0022857">
    <property type="term" value="F:transmembrane transporter activity"/>
    <property type="evidence" value="ECO:0007669"/>
    <property type="project" value="InterPro"/>
</dbReference>
<feature type="transmembrane region" description="Helical" evidence="7">
    <location>
        <begin position="196"/>
        <end position="218"/>
    </location>
</feature>
<feature type="transmembrane region" description="Helical" evidence="7">
    <location>
        <begin position="327"/>
        <end position="349"/>
    </location>
</feature>
<evidence type="ECO:0000256" key="6">
    <source>
        <dbReference type="ARBA" id="ARBA00023136"/>
    </source>
</evidence>
<evidence type="ECO:0000256" key="4">
    <source>
        <dbReference type="ARBA" id="ARBA00022692"/>
    </source>
</evidence>
<evidence type="ECO:0000256" key="5">
    <source>
        <dbReference type="ARBA" id="ARBA00022989"/>
    </source>
</evidence>
<evidence type="ECO:0000256" key="2">
    <source>
        <dbReference type="ARBA" id="ARBA00008335"/>
    </source>
</evidence>
<evidence type="ECO:0000256" key="7">
    <source>
        <dbReference type="SAM" id="Phobius"/>
    </source>
</evidence>
<feature type="transmembrane region" description="Helical" evidence="7">
    <location>
        <begin position="292"/>
        <end position="315"/>
    </location>
</feature>
<dbReference type="STRING" id="1121291.SAMN02745134_00305"/>
<feature type="transmembrane region" description="Helical" evidence="7">
    <location>
        <begin position="238"/>
        <end position="256"/>
    </location>
</feature>
<evidence type="ECO:0000256" key="1">
    <source>
        <dbReference type="ARBA" id="ARBA00004651"/>
    </source>
</evidence>
<dbReference type="Proteomes" id="UP000192468">
    <property type="component" value="Unassembled WGS sequence"/>
</dbReference>
<feature type="transmembrane region" description="Helical" evidence="7">
    <location>
        <begin position="41"/>
        <end position="61"/>
    </location>
</feature>
<keyword evidence="5 7" id="KW-1133">Transmembrane helix</keyword>
<feature type="transmembrane region" description="Helical" evidence="7">
    <location>
        <begin position="131"/>
        <end position="151"/>
    </location>
</feature>
<protein>
    <submittedName>
        <fullName evidence="9">Fucose permease</fullName>
    </submittedName>
</protein>
<keyword evidence="6 7" id="KW-0472">Membrane</keyword>
<dbReference type="OrthoDB" id="3225787at2"/>
<gene>
    <name evidence="9" type="ORF">SAMN02745134_00305</name>
</gene>
<dbReference type="PANTHER" id="PTHR23514">
    <property type="entry name" value="BYPASS OF STOP CODON PROTEIN 6"/>
    <property type="match status" value="1"/>
</dbReference>
<evidence type="ECO:0000256" key="3">
    <source>
        <dbReference type="ARBA" id="ARBA00022448"/>
    </source>
</evidence>
<feature type="domain" description="Major facilitator superfamily (MFS) profile" evidence="8">
    <location>
        <begin position="7"/>
        <end position="382"/>
    </location>
</feature>
<keyword evidence="10" id="KW-1185">Reference proteome</keyword>
<dbReference type="EMBL" id="FWXH01000002">
    <property type="protein sequence ID" value="SMC17346.1"/>
    <property type="molecule type" value="Genomic_DNA"/>
</dbReference>
<feature type="transmembrane region" description="Helical" evidence="7">
    <location>
        <begin position="157"/>
        <end position="175"/>
    </location>
</feature>
<keyword evidence="4 7" id="KW-0812">Transmembrane</keyword>
<comment type="subcellular location">
    <subcellularLocation>
        <location evidence="1">Cell membrane</location>
        <topology evidence="1">Multi-pass membrane protein</topology>
    </subcellularLocation>
</comment>
<feature type="transmembrane region" description="Helical" evidence="7">
    <location>
        <begin position="7"/>
        <end position="29"/>
    </location>
</feature>
<feature type="transmembrane region" description="Helical" evidence="7">
    <location>
        <begin position="268"/>
        <end position="286"/>
    </location>
</feature>
<organism evidence="9 10">
    <name type="scientific">Clostridium acidisoli DSM 12555</name>
    <dbReference type="NCBI Taxonomy" id="1121291"/>
    <lineage>
        <taxon>Bacteria</taxon>
        <taxon>Bacillati</taxon>
        <taxon>Bacillota</taxon>
        <taxon>Clostridia</taxon>
        <taxon>Eubacteriales</taxon>
        <taxon>Clostridiaceae</taxon>
        <taxon>Clostridium</taxon>
    </lineage>
</organism>
<sequence>MNKNFKNMIIIFIGFFFLSLFSNTLSPFITTIKNTYHVSNSIIAMLPSIIYLASFIMSIVGAKLMAPLGLKKGLYLGFSFALLASIIIVLSKSFYILLVGYFISGLAVGMGSLMLSTLLSMLPTQYQKFSLANACFGLGGILILPIDRFILKQNINFNYTYVIHIILIILFIILATRINGINAVQSESKDTSSFAVLKNPMVLLLSIAIFFYVGAEISTTNWTGTFLEKFYGLNKTEVPNILLGFWILFTIGRAVGDKFLEKVGQLKFLAISPIISIIGIFIILSGRNKLQALIGIGIIGITISLIYPALQGYLIQNVEKKYVPPTSAVITIFNNLGATFLTYVIGFAGEIQVTYVFIIQIIFYLYIVIVSAHYIFFRPKMISKNNKSVC</sequence>
<dbReference type="InterPro" id="IPR011701">
    <property type="entry name" value="MFS"/>
</dbReference>
<name>A0A1W1X039_9CLOT</name>
<keyword evidence="3" id="KW-0813">Transport</keyword>
<dbReference type="InterPro" id="IPR036259">
    <property type="entry name" value="MFS_trans_sf"/>
</dbReference>